<gene>
    <name evidence="1" type="ORF">XBLMG947_3730</name>
</gene>
<dbReference type="Proteomes" id="UP000092503">
    <property type="component" value="Unassembled WGS sequence"/>
</dbReference>
<dbReference type="AlphaFoldDB" id="A0A1C3NRG7"/>
<dbReference type="EMBL" id="FLTX01000069">
    <property type="protein sequence ID" value="SBV52928.1"/>
    <property type="molecule type" value="Genomic_DNA"/>
</dbReference>
<evidence type="ECO:0000313" key="1">
    <source>
        <dbReference type="EMBL" id="SBV52928.1"/>
    </source>
</evidence>
<accession>A0A1C3NRG7</accession>
<evidence type="ECO:0000313" key="2">
    <source>
        <dbReference type="Proteomes" id="UP000092503"/>
    </source>
</evidence>
<reference evidence="1 2" key="1">
    <citation type="submission" date="2016-06" db="EMBL/GenBank/DDBJ databases">
        <authorList>
            <person name="Kjaerup R.B."/>
            <person name="Dalgaard T.S."/>
            <person name="Juul-Madsen H.R."/>
        </authorList>
    </citation>
    <scope>NUCLEOTIDE SEQUENCE [LARGE SCALE GENOMIC DNA]</scope>
    <source>
        <strain evidence="1">LMG947</strain>
    </source>
</reference>
<organism evidence="1 2">
    <name type="scientific">Xanthomonas bromi</name>
    <dbReference type="NCBI Taxonomy" id="56449"/>
    <lineage>
        <taxon>Bacteria</taxon>
        <taxon>Pseudomonadati</taxon>
        <taxon>Pseudomonadota</taxon>
        <taxon>Gammaproteobacteria</taxon>
        <taxon>Lysobacterales</taxon>
        <taxon>Lysobacteraceae</taxon>
        <taxon>Xanthomonas</taxon>
    </lineage>
</organism>
<name>A0A1C3NRG7_9XANT</name>
<sequence>MVLADERALRVSYALKRAEQLRSKRRWNALLGPLLATTAVYQ</sequence>
<protein>
    <submittedName>
        <fullName evidence="1">Uncharacterized protein</fullName>
    </submittedName>
</protein>
<proteinExistence type="predicted"/>